<accession>A0A7S4ASM1</accession>
<keyword evidence="1" id="KW-1133">Transmembrane helix</keyword>
<reference evidence="2" key="1">
    <citation type="submission" date="2021-01" db="EMBL/GenBank/DDBJ databases">
        <authorList>
            <person name="Corre E."/>
            <person name="Pelletier E."/>
            <person name="Niang G."/>
            <person name="Scheremetjew M."/>
            <person name="Finn R."/>
            <person name="Kale V."/>
            <person name="Holt S."/>
            <person name="Cochrane G."/>
            <person name="Meng A."/>
            <person name="Brown T."/>
            <person name="Cohen L."/>
        </authorList>
    </citation>
    <scope>NUCLEOTIDE SEQUENCE</scope>
    <source>
        <strain evidence="2">10249 10 AB</strain>
    </source>
</reference>
<name>A0A7S4ASM1_9STRA</name>
<organism evidence="2">
    <name type="scientific">Pseudo-nitzschia australis</name>
    <dbReference type="NCBI Taxonomy" id="44445"/>
    <lineage>
        <taxon>Eukaryota</taxon>
        <taxon>Sar</taxon>
        <taxon>Stramenopiles</taxon>
        <taxon>Ochrophyta</taxon>
        <taxon>Bacillariophyta</taxon>
        <taxon>Bacillariophyceae</taxon>
        <taxon>Bacillariophycidae</taxon>
        <taxon>Bacillariales</taxon>
        <taxon>Bacillariaceae</taxon>
        <taxon>Pseudo-nitzschia</taxon>
    </lineage>
</organism>
<evidence type="ECO:0000313" key="2">
    <source>
        <dbReference type="EMBL" id="CAE0725693.1"/>
    </source>
</evidence>
<dbReference type="EMBL" id="HBIX01027217">
    <property type="protein sequence ID" value="CAE0725693.1"/>
    <property type="molecule type" value="Transcribed_RNA"/>
</dbReference>
<gene>
    <name evidence="2" type="ORF">PAUS00366_LOCUS18450</name>
</gene>
<sequence length="554" mass="62671">MRIQTGTEKVEEAWNLESKSTIVAVSQQQQQPRMESGRTRTILVTLLVTLGCLAVLHLDSKNVRFFHTASLATLHKTAFDEGSSYGGDDDSWHQHKPKVVILAGPHKTASTTLQSFMVDIAAQKISLYGKEEGGREQKPHPSNQKWVWPLPDQGEFKNLGGKGVKPAKAYAPLASYLTGRRTYLFFPHSNLDEGRHEETIGEWSDQKLAYFATVKDYYQTLFSKVWKNNKNIVIGAEAMDTLVQAIVHQNGYEKDGVTKRVGEALHVSLDADMMIQRLLEMFQFNEDDGNDATKTGVNAAVNVNTDTTIITTNGRNGRRPPPKLEDFEVHINYRTPRINHVVSIWHQWARGKHRVTLRTFLLDQTNKIYQLNSLALALQFARNGIKTTIVDMKGVNEKEERQQLDVAANSTTTVIGALRGVIACDILQMGSGKNETDDNDDNGNGKYNNIDALWCDEHSRLHLPPPILEFKNKNTKEDSDERNMSDAQLFEIERALVDYDCEVWKHLKPYISKGTLRILYPSERLFSKCNNDTPEVSFRETLDKIKAIASEQQE</sequence>
<keyword evidence="1" id="KW-0812">Transmembrane</keyword>
<proteinExistence type="predicted"/>
<feature type="transmembrane region" description="Helical" evidence="1">
    <location>
        <begin position="41"/>
        <end position="58"/>
    </location>
</feature>
<evidence type="ECO:0000256" key="1">
    <source>
        <dbReference type="SAM" id="Phobius"/>
    </source>
</evidence>
<keyword evidence="1" id="KW-0472">Membrane</keyword>
<protein>
    <submittedName>
        <fullName evidence="2">Uncharacterized protein</fullName>
    </submittedName>
</protein>
<dbReference type="AlphaFoldDB" id="A0A7S4ASM1"/>